<reference evidence="7 8" key="1">
    <citation type="submission" date="2016-10" db="EMBL/GenBank/DDBJ databases">
        <authorList>
            <person name="de Groot N.N."/>
        </authorList>
    </citation>
    <scope>NUCLEOTIDE SEQUENCE [LARGE SCALE GENOMIC DNA]</scope>
    <source>
        <strain evidence="7 8">CGMCC 1.12097</strain>
    </source>
</reference>
<dbReference type="RefSeq" id="WP_091582327.1">
    <property type="nucleotide sequence ID" value="NZ_FMXM01000015.1"/>
</dbReference>
<evidence type="ECO:0000256" key="6">
    <source>
        <dbReference type="SAM" id="Phobius"/>
    </source>
</evidence>
<evidence type="ECO:0000256" key="2">
    <source>
        <dbReference type="ARBA" id="ARBA00022475"/>
    </source>
</evidence>
<dbReference type="OrthoDB" id="9814461at2"/>
<sequence>MEIFVGYGNYTIALATMIGIYSIMALGLNIQWGLTGLFNLGIAGFFAVGAYASAILTTSETPKHIGGFDLPVVLAWPLAMIAAAFIAWAVARICIRLRADYLAIATIGIGEILRLIFKNEQWATGGTRGISNISRPFEQLPGIWAPLAFLGVVLILAMVAYWLAERGRTSPWGRVVQAIRDNEPAARAAGKNVETFRIQGFVIGSAFMGLAGALTAHYFKFVGPEATDPLQVTFLVWVMLIVGGNGSNRGAMLGAAVIWTMWSASELFSSRLSGDWAHRAPFVRLFLVGLILQIMLQYFPDGLMPRQRQITARLPRKPTIDQPQSSHILPPF</sequence>
<keyword evidence="5 6" id="KW-0472">Membrane</keyword>
<evidence type="ECO:0000256" key="3">
    <source>
        <dbReference type="ARBA" id="ARBA00022692"/>
    </source>
</evidence>
<dbReference type="PANTHER" id="PTHR30482">
    <property type="entry name" value="HIGH-AFFINITY BRANCHED-CHAIN AMINO ACID TRANSPORT SYSTEM PERMEASE"/>
    <property type="match status" value="1"/>
</dbReference>
<dbReference type="AlphaFoldDB" id="A0A1G5ZA71"/>
<dbReference type="EMBL" id="FMXM01000015">
    <property type="protein sequence ID" value="SDA91300.1"/>
    <property type="molecule type" value="Genomic_DNA"/>
</dbReference>
<dbReference type="Proteomes" id="UP000198588">
    <property type="component" value="Unassembled WGS sequence"/>
</dbReference>
<feature type="transmembrane region" description="Helical" evidence="6">
    <location>
        <begin position="201"/>
        <end position="219"/>
    </location>
</feature>
<keyword evidence="2" id="KW-1003">Cell membrane</keyword>
<evidence type="ECO:0000313" key="8">
    <source>
        <dbReference type="Proteomes" id="UP000198588"/>
    </source>
</evidence>
<proteinExistence type="predicted"/>
<dbReference type="InterPro" id="IPR043428">
    <property type="entry name" value="LivM-like"/>
</dbReference>
<keyword evidence="3 6" id="KW-0812">Transmembrane</keyword>
<feature type="transmembrane region" description="Helical" evidence="6">
    <location>
        <begin position="143"/>
        <end position="164"/>
    </location>
</feature>
<feature type="transmembrane region" description="Helical" evidence="6">
    <location>
        <begin position="37"/>
        <end position="56"/>
    </location>
</feature>
<dbReference type="GO" id="GO:0015658">
    <property type="term" value="F:branched-chain amino acid transmembrane transporter activity"/>
    <property type="evidence" value="ECO:0007669"/>
    <property type="project" value="InterPro"/>
</dbReference>
<dbReference type="Pfam" id="PF02653">
    <property type="entry name" value="BPD_transp_2"/>
    <property type="match status" value="1"/>
</dbReference>
<feature type="transmembrane region" description="Helical" evidence="6">
    <location>
        <begin position="282"/>
        <end position="299"/>
    </location>
</feature>
<evidence type="ECO:0000256" key="4">
    <source>
        <dbReference type="ARBA" id="ARBA00022989"/>
    </source>
</evidence>
<keyword evidence="4 6" id="KW-1133">Transmembrane helix</keyword>
<name>A0A1G5ZA71_9HYPH</name>
<dbReference type="GO" id="GO:0005886">
    <property type="term" value="C:plasma membrane"/>
    <property type="evidence" value="ECO:0007669"/>
    <property type="project" value="UniProtKB-SubCell"/>
</dbReference>
<accession>A0A1G5ZA71</accession>
<gene>
    <name evidence="7" type="ORF">SAMN02927914_04491</name>
</gene>
<organism evidence="7 8">
    <name type="scientific">Mesorhizobium qingshengii</name>
    <dbReference type="NCBI Taxonomy" id="1165689"/>
    <lineage>
        <taxon>Bacteria</taxon>
        <taxon>Pseudomonadati</taxon>
        <taxon>Pseudomonadota</taxon>
        <taxon>Alphaproteobacteria</taxon>
        <taxon>Hyphomicrobiales</taxon>
        <taxon>Phyllobacteriaceae</taxon>
        <taxon>Mesorhizobium</taxon>
    </lineage>
</organism>
<feature type="transmembrane region" description="Helical" evidence="6">
    <location>
        <begin position="101"/>
        <end position="117"/>
    </location>
</feature>
<feature type="transmembrane region" description="Helical" evidence="6">
    <location>
        <begin position="234"/>
        <end position="262"/>
    </location>
</feature>
<dbReference type="PANTHER" id="PTHR30482:SF10">
    <property type="entry name" value="HIGH-AFFINITY BRANCHED-CHAIN AMINO ACID TRANSPORT PROTEIN BRAE"/>
    <property type="match status" value="1"/>
</dbReference>
<comment type="subcellular location">
    <subcellularLocation>
        <location evidence="1">Cell membrane</location>
        <topology evidence="1">Multi-pass membrane protein</topology>
    </subcellularLocation>
</comment>
<evidence type="ECO:0000313" key="7">
    <source>
        <dbReference type="EMBL" id="SDA91300.1"/>
    </source>
</evidence>
<dbReference type="CDD" id="cd06581">
    <property type="entry name" value="TM_PBP1_LivM_like"/>
    <property type="match status" value="1"/>
</dbReference>
<feature type="transmembrane region" description="Helical" evidence="6">
    <location>
        <begin position="12"/>
        <end position="30"/>
    </location>
</feature>
<dbReference type="STRING" id="1165689.SAMN02927914_04491"/>
<evidence type="ECO:0000256" key="1">
    <source>
        <dbReference type="ARBA" id="ARBA00004651"/>
    </source>
</evidence>
<evidence type="ECO:0000256" key="5">
    <source>
        <dbReference type="ARBA" id="ARBA00023136"/>
    </source>
</evidence>
<dbReference type="InterPro" id="IPR001851">
    <property type="entry name" value="ABC_transp_permease"/>
</dbReference>
<feature type="transmembrane region" description="Helical" evidence="6">
    <location>
        <begin position="68"/>
        <end position="89"/>
    </location>
</feature>
<protein>
    <submittedName>
        <fullName evidence="7">Branched-chain amino acid transport system permease protein</fullName>
    </submittedName>
</protein>